<dbReference type="eggNOG" id="KOG3670">
    <property type="taxonomic scope" value="Eukaryota"/>
</dbReference>
<dbReference type="STRING" id="461836.A0A0L0DQ01"/>
<sequence length="428" mass="45105">MLMTVGKTWLVLCVAVAVVACGVLPVASGLPDSVVDALARAPFHVDAESLLSPPGELVMDVHNEYPWLNAEEAEAVASLMFNRKLLAPEEEEAAVAPTEAMPSLSAAINCPRLTPRAPPADVGSVKPVDIVAMGAIGDSYTTASNAKSSNWLNMKWYPGLSWAMGADADTVTAFNIMRAVARPDVAGGSIGVGDASSNMFNNRAVGGAIVQDMVAQANELVATFKSSMNTTQYVNGWKTVNVFIGGNNLCKVCDSYSSNSPPVYEDNLRAALNVLATIPRSIVSVVPILDGTQLRHFPGPLNKIALGIVCPCFAGTNSDKIAATQKAINEYNDIMASLVDEFNAKTGADQAFVIQPFLVGFELPSGNAGKAYLCTADSFHPSPLGHALFGTGLWNNMIEPVGAKSRLSTSTTIKCPTDADFIYTPKST</sequence>
<dbReference type="InterPro" id="IPR038885">
    <property type="entry name" value="PLB1"/>
</dbReference>
<dbReference type="Gene3D" id="3.40.50.1110">
    <property type="entry name" value="SGNH hydrolase"/>
    <property type="match status" value="1"/>
</dbReference>
<evidence type="ECO:0000313" key="2">
    <source>
        <dbReference type="EMBL" id="KNC53508.1"/>
    </source>
</evidence>
<reference evidence="2 3" key="1">
    <citation type="submission" date="2010-05" db="EMBL/GenBank/DDBJ databases">
        <title>The Genome Sequence of Thecamonas trahens ATCC 50062.</title>
        <authorList>
            <consortium name="The Broad Institute Genome Sequencing Platform"/>
            <person name="Russ C."/>
            <person name="Cuomo C."/>
            <person name="Shea T."/>
            <person name="Young S.K."/>
            <person name="Zeng Q."/>
            <person name="Koehrsen M."/>
            <person name="Haas B."/>
            <person name="Borodovsky M."/>
            <person name="Guigo R."/>
            <person name="Alvarado L."/>
            <person name="Berlin A."/>
            <person name="Bochicchio J."/>
            <person name="Borenstein D."/>
            <person name="Chapman S."/>
            <person name="Chen Z."/>
            <person name="Freedman E."/>
            <person name="Gellesch M."/>
            <person name="Goldberg J."/>
            <person name="Griggs A."/>
            <person name="Gujja S."/>
            <person name="Heilman E."/>
            <person name="Heiman D."/>
            <person name="Hepburn T."/>
            <person name="Howarth C."/>
            <person name="Jen D."/>
            <person name="Larson L."/>
            <person name="Mehta T."/>
            <person name="Park D."/>
            <person name="Pearson M."/>
            <person name="Roberts A."/>
            <person name="Saif S."/>
            <person name="Shenoy N."/>
            <person name="Sisk P."/>
            <person name="Stolte C."/>
            <person name="Sykes S."/>
            <person name="Thomson T."/>
            <person name="Walk T."/>
            <person name="White J."/>
            <person name="Yandava C."/>
            <person name="Burger G."/>
            <person name="Gray M.W."/>
            <person name="Holland P.W.H."/>
            <person name="King N."/>
            <person name="Lang F.B.F."/>
            <person name="Roger A.J."/>
            <person name="Ruiz-Trillo I."/>
            <person name="Lander E."/>
            <person name="Nusbaum C."/>
        </authorList>
    </citation>
    <scope>NUCLEOTIDE SEQUENCE [LARGE SCALE GENOMIC DNA]</scope>
    <source>
        <strain evidence="2 3">ATCC 50062</strain>
    </source>
</reference>
<dbReference type="Proteomes" id="UP000054408">
    <property type="component" value="Unassembled WGS sequence"/>
</dbReference>
<evidence type="ECO:0000313" key="3">
    <source>
        <dbReference type="Proteomes" id="UP000054408"/>
    </source>
</evidence>
<dbReference type="OrthoDB" id="10265800at2759"/>
<feature type="non-terminal residue" evidence="2">
    <location>
        <position position="1"/>
    </location>
</feature>
<dbReference type="Pfam" id="PF00657">
    <property type="entry name" value="Lipase_GDSL"/>
    <property type="match status" value="1"/>
</dbReference>
<dbReference type="RefSeq" id="XP_013761829.1">
    <property type="nucleotide sequence ID" value="XM_013906375.1"/>
</dbReference>
<gene>
    <name evidence="2" type="ORF">AMSG_01221</name>
</gene>
<dbReference type="PANTHER" id="PTHR21325">
    <property type="entry name" value="PHOSPHOLIPASE B, PLB1"/>
    <property type="match status" value="1"/>
</dbReference>
<protein>
    <submittedName>
        <fullName evidence="2">Lysophospholipase</fullName>
    </submittedName>
</protein>
<dbReference type="PANTHER" id="PTHR21325:SF31">
    <property type="entry name" value="GH22081P-RELATED"/>
    <property type="match status" value="1"/>
</dbReference>
<dbReference type="SUPFAM" id="SSF52266">
    <property type="entry name" value="SGNH hydrolase"/>
    <property type="match status" value="1"/>
</dbReference>
<dbReference type="InterPro" id="IPR001087">
    <property type="entry name" value="GDSL"/>
</dbReference>
<evidence type="ECO:0000256" key="1">
    <source>
        <dbReference type="SAM" id="SignalP"/>
    </source>
</evidence>
<name>A0A0L0DQ01_THETB</name>
<dbReference type="GeneID" id="25560979"/>
<dbReference type="PROSITE" id="PS51257">
    <property type="entry name" value="PROKAR_LIPOPROTEIN"/>
    <property type="match status" value="1"/>
</dbReference>
<keyword evidence="3" id="KW-1185">Reference proteome</keyword>
<feature type="signal peptide" evidence="1">
    <location>
        <begin position="1"/>
        <end position="21"/>
    </location>
</feature>
<organism evidence="2 3">
    <name type="scientific">Thecamonas trahens ATCC 50062</name>
    <dbReference type="NCBI Taxonomy" id="461836"/>
    <lineage>
        <taxon>Eukaryota</taxon>
        <taxon>Apusozoa</taxon>
        <taxon>Apusomonadida</taxon>
        <taxon>Apusomonadidae</taxon>
        <taxon>Thecamonas</taxon>
    </lineage>
</organism>
<dbReference type="EMBL" id="GL349437">
    <property type="protein sequence ID" value="KNC53508.1"/>
    <property type="molecule type" value="Genomic_DNA"/>
</dbReference>
<dbReference type="AlphaFoldDB" id="A0A0L0DQ01"/>
<dbReference type="GO" id="GO:0004620">
    <property type="term" value="F:phospholipase activity"/>
    <property type="evidence" value="ECO:0007669"/>
    <property type="project" value="InterPro"/>
</dbReference>
<proteinExistence type="predicted"/>
<feature type="chain" id="PRO_5005537655" evidence="1">
    <location>
        <begin position="22"/>
        <end position="428"/>
    </location>
</feature>
<dbReference type="GO" id="GO:0006644">
    <property type="term" value="P:phospholipid metabolic process"/>
    <property type="evidence" value="ECO:0007669"/>
    <property type="project" value="TreeGrafter"/>
</dbReference>
<accession>A0A0L0DQ01</accession>
<keyword evidence="1" id="KW-0732">Signal</keyword>
<dbReference type="InterPro" id="IPR036514">
    <property type="entry name" value="SGNH_hydro_sf"/>
</dbReference>